<dbReference type="GeneID" id="119634812"/>
<dbReference type="PANTHER" id="PTHR23061">
    <property type="entry name" value="DNA POLYMERASE 2 ALPHA 70 KDA SUBUNIT"/>
    <property type="match status" value="1"/>
</dbReference>
<keyword evidence="10" id="KW-1185">Reference proteome</keyword>
<organism evidence="10 11">
    <name type="scientific">Glossina fuscipes</name>
    <dbReference type="NCBI Taxonomy" id="7396"/>
    <lineage>
        <taxon>Eukaryota</taxon>
        <taxon>Metazoa</taxon>
        <taxon>Ecdysozoa</taxon>
        <taxon>Arthropoda</taxon>
        <taxon>Hexapoda</taxon>
        <taxon>Insecta</taxon>
        <taxon>Pterygota</taxon>
        <taxon>Neoptera</taxon>
        <taxon>Endopterygota</taxon>
        <taxon>Diptera</taxon>
        <taxon>Brachycera</taxon>
        <taxon>Muscomorpha</taxon>
        <taxon>Hippoboscoidea</taxon>
        <taxon>Glossinidae</taxon>
        <taxon>Glossina</taxon>
    </lineage>
</organism>
<sequence length="606" mass="67173">MESELKQQFEEMSIEPSESVLGKAVELCVIYNVDDASEFVEQWLAFSVSNLNGDEPTIENLHEFERKVLQAKRDKNVLSASKNKTIKNSSGIASLTSLKNVASAPSTPLSIYGVGDEDIMMEQYMHELPETSNNCQTPKTKNVLTRTPARHNDALFSPASYSPIGTPRTRRVTAGSGKIVYTLGNPTTINNAQWSLSSQPKITVKQLLQHNGKTLDIKAKYMYDRLSQKADIAADRIFNISKSLCMKVFGKKSEDYILSHVDVHTQETVKVVGTIYSDYDGALDSASTLLVGSDVMMCRTVRLNFSKMKSVAVFPGQVVLASGINPRGDVFMVEELITEQDLMMPSPPRLADQLSFVVAAGPFTNADDLVYDPLQDLVTYLKENKPNVLILTGPFVDSNHKLIKENVTRTETFEMFFEKIMDGIIDTVGTDTTILVVASYRDAHADPVYPTMPMTLSRTYSNVHMLPDPSLVDLNGLTIGLTSTDILDHILTQELAVNAGDKVKRAVNYLFHQKSFYPLNPPIEDTINFDSDLASKFANIDQIPNIIILPSDQKCFLRLVNGCLAINPGRLADINGGTFARFIITPTDPKEENNPFSYIGCQVRKV</sequence>
<feature type="domain" description="DNA polymerase alpha subunit B N-terminal" evidence="8">
    <location>
        <begin position="4"/>
        <end position="70"/>
    </location>
</feature>
<dbReference type="PIRSF" id="PIRSF018300">
    <property type="entry name" value="DNA_pol_alph_2"/>
    <property type="match status" value="1"/>
</dbReference>
<dbReference type="Proteomes" id="UP000092443">
    <property type="component" value="Unplaced"/>
</dbReference>
<keyword evidence="5 6" id="KW-0539">Nucleus</keyword>
<dbReference type="Pfam" id="PF08418">
    <property type="entry name" value="Pol_alpha_B_N"/>
    <property type="match status" value="1"/>
</dbReference>
<evidence type="ECO:0000256" key="2">
    <source>
        <dbReference type="ARBA" id="ARBA00007299"/>
    </source>
</evidence>
<name>A0A8U0WJ38_9MUSC</name>
<comment type="similarity">
    <text evidence="2 6">Belongs to the DNA polymerase alpha subunit B family.</text>
</comment>
<dbReference type="InterPro" id="IPR043034">
    <property type="entry name" value="DNA_pol_alpha_B_N_sf"/>
</dbReference>
<dbReference type="GO" id="GO:0005658">
    <property type="term" value="C:alpha DNA polymerase:primase complex"/>
    <property type="evidence" value="ECO:0007669"/>
    <property type="project" value="TreeGrafter"/>
</dbReference>
<protein>
    <recommendedName>
        <fullName evidence="3 6">DNA polymerase alpha subunit B</fullName>
    </recommendedName>
</protein>
<evidence type="ECO:0000256" key="6">
    <source>
        <dbReference type="PIRNR" id="PIRNR018300"/>
    </source>
</evidence>
<feature type="domain" description="DNA polymerase alpha/delta/epsilon subunit B" evidence="7">
    <location>
        <begin position="356"/>
        <end position="556"/>
    </location>
</feature>
<comment type="function">
    <text evidence="6">Accessory subunit of the DNA polymerase alpha complex (also known as the alpha DNA polymerase-primase complex) which plays an essential role in the initiation of DNA synthesis.</text>
</comment>
<evidence type="ECO:0000256" key="3">
    <source>
        <dbReference type="ARBA" id="ARBA00018596"/>
    </source>
</evidence>
<feature type="domain" description="DNA polymerase alpha subunit B OB" evidence="9">
    <location>
        <begin position="234"/>
        <end position="337"/>
    </location>
</feature>
<evidence type="ECO:0000259" key="7">
    <source>
        <dbReference type="Pfam" id="PF04042"/>
    </source>
</evidence>
<evidence type="ECO:0000259" key="9">
    <source>
        <dbReference type="Pfam" id="PF22062"/>
    </source>
</evidence>
<dbReference type="Pfam" id="PF22062">
    <property type="entry name" value="OB_DPOA2"/>
    <property type="match status" value="1"/>
</dbReference>
<evidence type="ECO:0000313" key="11">
    <source>
        <dbReference type="RefSeq" id="XP_037885135.1"/>
    </source>
</evidence>
<dbReference type="PANTHER" id="PTHR23061:SF12">
    <property type="entry name" value="DNA POLYMERASE ALPHA SUBUNIT B"/>
    <property type="match status" value="1"/>
</dbReference>
<dbReference type="GO" id="GO:0003677">
    <property type="term" value="F:DNA binding"/>
    <property type="evidence" value="ECO:0007669"/>
    <property type="project" value="InterPro"/>
</dbReference>
<dbReference type="InterPro" id="IPR016722">
    <property type="entry name" value="DNA_pol_alpha_bsu"/>
</dbReference>
<dbReference type="AlphaFoldDB" id="A0A8U0WJ38"/>
<proteinExistence type="inferred from homology"/>
<dbReference type="GO" id="GO:0006270">
    <property type="term" value="P:DNA replication initiation"/>
    <property type="evidence" value="ECO:0007669"/>
    <property type="project" value="TreeGrafter"/>
</dbReference>
<dbReference type="InterPro" id="IPR054300">
    <property type="entry name" value="OB_DPOA2"/>
</dbReference>
<reference evidence="11" key="1">
    <citation type="submission" date="2025-08" db="UniProtKB">
        <authorList>
            <consortium name="RefSeq"/>
        </authorList>
    </citation>
    <scope>IDENTIFICATION</scope>
    <source>
        <tissue evidence="11">Whole body pupa</tissue>
    </source>
</reference>
<evidence type="ECO:0000256" key="5">
    <source>
        <dbReference type="ARBA" id="ARBA00023242"/>
    </source>
</evidence>
<gene>
    <name evidence="11" type="primary">LOC119634812</name>
</gene>
<comment type="subcellular location">
    <subcellularLocation>
        <location evidence="1 6">Nucleus</location>
    </subcellularLocation>
</comment>
<keyword evidence="4 6" id="KW-0235">DNA replication</keyword>
<dbReference type="RefSeq" id="XP_037885135.1">
    <property type="nucleotide sequence ID" value="XM_038029207.1"/>
</dbReference>
<accession>A0A8U0WJ38</accession>
<evidence type="ECO:0000313" key="10">
    <source>
        <dbReference type="Proteomes" id="UP000092443"/>
    </source>
</evidence>
<dbReference type="InterPro" id="IPR007185">
    <property type="entry name" value="DNA_pol_a/d/e_bsu"/>
</dbReference>
<dbReference type="InterPro" id="IPR013627">
    <property type="entry name" value="Pol_alpha_B_N"/>
</dbReference>
<dbReference type="KEGG" id="gfs:119634812"/>
<dbReference type="Gene3D" id="1.10.8.530">
    <property type="entry name" value="DNA polymerase alpha-primase, subunit B, N-terminal domain"/>
    <property type="match status" value="1"/>
</dbReference>
<dbReference type="Pfam" id="PF04042">
    <property type="entry name" value="DNA_pol_E_B"/>
    <property type="match status" value="1"/>
</dbReference>
<evidence type="ECO:0000256" key="4">
    <source>
        <dbReference type="ARBA" id="ARBA00022705"/>
    </source>
</evidence>
<evidence type="ECO:0000259" key="8">
    <source>
        <dbReference type="Pfam" id="PF08418"/>
    </source>
</evidence>
<dbReference type="Gene3D" id="3.60.21.60">
    <property type="match status" value="2"/>
</dbReference>
<evidence type="ECO:0000256" key="1">
    <source>
        <dbReference type="ARBA" id="ARBA00004123"/>
    </source>
</evidence>